<accession>I7LAD1</accession>
<name>I7LAD1_9LACO</name>
<dbReference type="Gene3D" id="3.40.630.30">
    <property type="match status" value="1"/>
</dbReference>
<dbReference type="EC" id="2.3.1.-" evidence="4"/>
<evidence type="ECO:0000256" key="1">
    <source>
        <dbReference type="ARBA" id="ARBA00022679"/>
    </source>
</evidence>
<dbReference type="NCBIfam" id="NF007853">
    <property type="entry name" value="PRK10562.1"/>
    <property type="match status" value="1"/>
</dbReference>
<dbReference type="EMBL" id="CAKE01000015">
    <property type="protein sequence ID" value="CCI82154.1"/>
    <property type="molecule type" value="Genomic_DNA"/>
</dbReference>
<sequence length="142" mass="17109">MIRKLQQADLDRVMEIWLNSNKDAHSFISEEYWQSHYNEVRQQLLQAEVFVDEQNAEIRGFIGLVDNYIAGFFVDKDYRSFGVGHYLIKYVKQRHNELILNVYQKNFRAVNFYKRENFTVVSEQKDAETDEIEFLMSWKKPN</sequence>
<proteinExistence type="predicted"/>
<evidence type="ECO:0000313" key="4">
    <source>
        <dbReference type="EMBL" id="CCI82154.1"/>
    </source>
</evidence>
<evidence type="ECO:0000259" key="3">
    <source>
        <dbReference type="PROSITE" id="PS51186"/>
    </source>
</evidence>
<dbReference type="PANTHER" id="PTHR43800">
    <property type="entry name" value="PEPTIDYL-LYSINE N-ACETYLTRANSFERASE YJAB"/>
    <property type="match status" value="1"/>
</dbReference>
<protein>
    <submittedName>
        <fullName evidence="4">Acetyltransferase</fullName>
        <ecNumber evidence="4">2.3.1.-</ecNumber>
    </submittedName>
</protein>
<dbReference type="InterPro" id="IPR016181">
    <property type="entry name" value="Acyl_CoA_acyltransferase"/>
</dbReference>
<dbReference type="PANTHER" id="PTHR43800:SF1">
    <property type="entry name" value="PEPTIDYL-LYSINE N-ACETYLTRANSFERASE YJAB"/>
    <property type="match status" value="1"/>
</dbReference>
<organism evidence="4 5">
    <name type="scientific">Lactobacillus hominis DSM 23910 = CRBIP 24.179</name>
    <dbReference type="NCBI Taxonomy" id="1423758"/>
    <lineage>
        <taxon>Bacteria</taxon>
        <taxon>Bacillati</taxon>
        <taxon>Bacillota</taxon>
        <taxon>Bacilli</taxon>
        <taxon>Lactobacillales</taxon>
        <taxon>Lactobacillaceae</taxon>
        <taxon>Lactobacillus</taxon>
    </lineage>
</organism>
<keyword evidence="2 4" id="KW-0012">Acyltransferase</keyword>
<dbReference type="eggNOG" id="COG0456">
    <property type="taxonomic scope" value="Bacteria"/>
</dbReference>
<evidence type="ECO:0000256" key="2">
    <source>
        <dbReference type="ARBA" id="ARBA00023315"/>
    </source>
</evidence>
<feature type="domain" description="N-acetyltransferase" evidence="3">
    <location>
        <begin position="1"/>
        <end position="141"/>
    </location>
</feature>
<dbReference type="Pfam" id="PF13673">
    <property type="entry name" value="Acetyltransf_10"/>
    <property type="match status" value="1"/>
</dbReference>
<dbReference type="InterPro" id="IPR000182">
    <property type="entry name" value="GNAT_dom"/>
</dbReference>
<comment type="caution">
    <text evidence="4">The sequence shown here is derived from an EMBL/GenBank/DDBJ whole genome shotgun (WGS) entry which is preliminary data.</text>
</comment>
<dbReference type="PATRIC" id="fig|1423758.3.peg.1876"/>
<dbReference type="RefSeq" id="WP_008471150.1">
    <property type="nucleotide sequence ID" value="NZ_AYZP01000009.1"/>
</dbReference>
<keyword evidence="1 4" id="KW-0808">Transferase</keyword>
<dbReference type="AlphaFoldDB" id="I7LAD1"/>
<gene>
    <name evidence="4" type="ORF">BN55_02290</name>
</gene>
<dbReference type="PROSITE" id="PS51186">
    <property type="entry name" value="GNAT"/>
    <property type="match status" value="1"/>
</dbReference>
<dbReference type="GeneID" id="82847378"/>
<dbReference type="GO" id="GO:0016747">
    <property type="term" value="F:acyltransferase activity, transferring groups other than amino-acyl groups"/>
    <property type="evidence" value="ECO:0007669"/>
    <property type="project" value="InterPro"/>
</dbReference>
<reference evidence="4 5" key="1">
    <citation type="submission" date="2012-06" db="EMBL/GenBank/DDBJ databases">
        <title>Draft Genome Sequence of Lactobacillus hominis Strain CRBIP 24.179T, isolated from human intestine.</title>
        <authorList>
            <person name="Cousin S."/>
            <person name="Ma L."/>
            <person name="Bizet C."/>
            <person name="Loux V."/>
            <person name="Bouchier C."/>
            <person name="Clermont D."/>
            <person name="Creno S."/>
        </authorList>
    </citation>
    <scope>NUCLEOTIDE SEQUENCE [LARGE SCALE GENOMIC DNA]</scope>
    <source>
        <strain evidence="5">CRBIP 24.179T</strain>
    </source>
</reference>
<evidence type="ECO:0000313" key="5">
    <source>
        <dbReference type="Proteomes" id="UP000009320"/>
    </source>
</evidence>
<dbReference type="Proteomes" id="UP000009320">
    <property type="component" value="Unassembled WGS sequence"/>
</dbReference>
<dbReference type="OrthoDB" id="9789605at2"/>
<dbReference type="SUPFAM" id="SSF55729">
    <property type="entry name" value="Acyl-CoA N-acyltransferases (Nat)"/>
    <property type="match status" value="1"/>
</dbReference>
<dbReference type="CDD" id="cd04301">
    <property type="entry name" value="NAT_SF"/>
    <property type="match status" value="1"/>
</dbReference>
<dbReference type="STRING" id="1423758.FC41_GL001838"/>
<keyword evidence="5" id="KW-1185">Reference proteome</keyword>